<reference evidence="6" key="1">
    <citation type="journal article" date="2010" name="Science">
        <title>The genome of the Western clawed frog Xenopus tropicalis.</title>
        <authorList>
            <person name="Hellsten U."/>
            <person name="Harland R.M."/>
            <person name="Gilchrist M.J."/>
            <person name="Hendrix D."/>
            <person name="Jurka J."/>
            <person name="Kapitonov V."/>
            <person name="Ovcharenko I."/>
            <person name="Putnam N.H."/>
            <person name="Shu S."/>
            <person name="Taher L."/>
            <person name="Blitz I.L."/>
            <person name="Blumberg B."/>
            <person name="Dichmann D.S."/>
            <person name="Dubchak I."/>
            <person name="Amaya E."/>
            <person name="Detter J.C."/>
            <person name="Fletcher R."/>
            <person name="Gerhard D.S."/>
            <person name="Goodstein D."/>
            <person name="Graves T."/>
            <person name="Grigoriev I.V."/>
            <person name="Grimwood J."/>
            <person name="Kawashima T."/>
            <person name="Lindquist E."/>
            <person name="Lucas S.M."/>
            <person name="Mead P.E."/>
            <person name="Mitros T."/>
            <person name="Ogino H."/>
            <person name="Ohta Y."/>
            <person name="Poliakov A.V."/>
            <person name="Pollet N."/>
            <person name="Robert J."/>
            <person name="Salamov A."/>
            <person name="Sater A.K."/>
            <person name="Schmutz J."/>
            <person name="Terry A."/>
            <person name="Vize P.D."/>
            <person name="Warren W.C."/>
            <person name="Wells D."/>
            <person name="Wills A."/>
            <person name="Wilson R.K."/>
            <person name="Zimmerman L.B."/>
            <person name="Zorn A.M."/>
            <person name="Grainger R."/>
            <person name="Grammer T."/>
            <person name="Khokha M.K."/>
            <person name="Richardson P.M."/>
            <person name="Rokhsar D.S."/>
        </authorList>
    </citation>
    <scope>NUCLEOTIDE SEQUENCE [LARGE SCALE GENOMIC DNA]</scope>
    <source>
        <strain evidence="6">Nigerian</strain>
    </source>
</reference>
<keyword evidence="2" id="KW-1015">Disulfide bond</keyword>
<dbReference type="Pfam" id="PF13895">
    <property type="entry name" value="Ig_2"/>
    <property type="match status" value="3"/>
</dbReference>
<feature type="transmembrane region" description="Helical" evidence="3">
    <location>
        <begin position="891"/>
        <end position="913"/>
    </location>
</feature>
<organism evidence="6">
    <name type="scientific">Xenopus tropicalis</name>
    <name type="common">Western clawed frog</name>
    <name type="synonym">Silurana tropicalis</name>
    <dbReference type="NCBI Taxonomy" id="8364"/>
    <lineage>
        <taxon>Eukaryota</taxon>
        <taxon>Metazoa</taxon>
        <taxon>Chordata</taxon>
        <taxon>Craniata</taxon>
        <taxon>Vertebrata</taxon>
        <taxon>Euteleostomi</taxon>
        <taxon>Amphibia</taxon>
        <taxon>Batrachia</taxon>
        <taxon>Anura</taxon>
        <taxon>Pipoidea</taxon>
        <taxon>Pipidae</taxon>
        <taxon>Xenopodinae</taxon>
        <taxon>Xenopus</taxon>
        <taxon>Silurana</taxon>
    </lineage>
</organism>
<keyword evidence="3" id="KW-0812">Transmembrane</keyword>
<feature type="domain" description="Ig-like" evidence="5">
    <location>
        <begin position="212"/>
        <end position="296"/>
    </location>
</feature>
<evidence type="ECO:0000313" key="6">
    <source>
        <dbReference type="Ensembl" id="ENSXETP00000103337"/>
    </source>
</evidence>
<keyword evidence="3" id="KW-0472">Membrane</keyword>
<evidence type="ECO:0000259" key="5">
    <source>
        <dbReference type="PROSITE" id="PS50835"/>
    </source>
</evidence>
<sequence length="1011" mass="114051">MLVFGIFFFPLCALASEPQFDLEPNYQVYMFGDKISLRCCHHSTDFIWQLRFYRAETEIHSAQNSSDVCSVYSFVIQTVQDRGPYQCAIWAGDNGINSEPSRSKSITMNIAEFPEAPVISLRPSYPVYVVGEEINVACLVPSNQEVSGLHLYKEGKEIHPTRKLTDGYIITSGQETTGSYRCAYRKMLNEREIQSRLSSAINITVVDIPPAPFISQNSSHYIFIKGESVTLTCFIPNKYLAYQIEYYKHGIKIHTEETNENDVKHVISTSAQGAAGNYSCTYWTKISGRNMKSLLSNTLEIRITTHPPAPSISLSPSHSVYIVGEHVTLSCYPPDSYKAKGIQYFHEGKEIHSTTHVIYTEVRSSAGNYSCGYWIETHNRNINSMASDYVTIVITNILPPPSISLNPFHSIYIRGETVTLTCSVPDGCVANQIQYYQHGRVVQARLTDERTVMFVISTNNAEVAGNYSCSYTTTKFSRSINSSVSSSVTIIITDKPRPPSIILRPSHPVYLKGEFINMTCSIYNHSIMTKVQFYKDENQIQVEEAHDGEATYRLFLSGLEATGHFLCKYMIIVSGREILSEPSRRIQVTVMDVPNPPSVDLIPAYSVYLKGESVNMTCSAPGNATVKNILYFKDGKVIHTEEAREGKATVLIPDLEIDGKYACKYTTVHSRREIPSQTSSLVRVIDHPRPPSLKLFPEHNIYITEETLTITCYECGNTDEFKLYKNGQILHNSNSKNKILQHKLILQASSNGSYTCTCIKTLSGERRMETKSSNPVDVFVSSPPPAPRLTLAKPVEKTETGFQVTLNCSSAEYPGLARNFSFRRMGEQYNPIQFYKKVTSVSGFLQWEVEDTDNVAFSCSYEGEVNGRIVESERSEILRITLMVSVFSPPLIAGITGGLSFLLCLIVIIFFYMKYKRLSELKRNTWRFSWYWKDRQRNPLKCPVSSFEGTEKVSKNAEASDSLNMKRLSIASVKDEDDMGNNHFNFSTFQSLARESKDHSLDEPCYSLTFM</sequence>
<keyword evidence="1 4" id="KW-0732">Signal</keyword>
<dbReference type="GeneTree" id="ENSGT01050000244808"/>
<feature type="domain" description="Ig-like" evidence="5">
    <location>
        <begin position="310"/>
        <end position="371"/>
    </location>
</feature>
<evidence type="ECO:0000256" key="2">
    <source>
        <dbReference type="ARBA" id="ARBA00023157"/>
    </source>
</evidence>
<evidence type="ECO:0000256" key="3">
    <source>
        <dbReference type="SAM" id="Phobius"/>
    </source>
</evidence>
<proteinExistence type="predicted"/>
<dbReference type="SUPFAM" id="SSF48726">
    <property type="entry name" value="Immunoglobulin"/>
    <property type="match status" value="8"/>
</dbReference>
<dbReference type="Ensembl" id="ENSXETT00000111666">
    <property type="protein sequence ID" value="ENSXETP00000103337"/>
    <property type="gene ID" value="ENSXETG00000041952"/>
</dbReference>
<feature type="domain" description="Ig-like" evidence="5">
    <location>
        <begin position="401"/>
        <end position="485"/>
    </location>
</feature>
<reference evidence="6" key="2">
    <citation type="submission" date="2021-03" db="UniProtKB">
        <authorList>
            <consortium name="Ensembl"/>
        </authorList>
    </citation>
    <scope>IDENTIFICATION</scope>
</reference>
<dbReference type="InterPro" id="IPR003599">
    <property type="entry name" value="Ig_sub"/>
</dbReference>
<dbReference type="SMART" id="SM00409">
    <property type="entry name" value="IG"/>
    <property type="match status" value="7"/>
</dbReference>
<dbReference type="PANTHER" id="PTHR11481">
    <property type="entry name" value="IMMUNOGLOBULIN FC RECEPTOR"/>
    <property type="match status" value="1"/>
</dbReference>
<evidence type="ECO:0000256" key="4">
    <source>
        <dbReference type="SAM" id="SignalP"/>
    </source>
</evidence>
<feature type="domain" description="Ig-like" evidence="5">
    <location>
        <begin position="597"/>
        <end position="682"/>
    </location>
</feature>
<dbReference type="InterPro" id="IPR036179">
    <property type="entry name" value="Ig-like_dom_sf"/>
</dbReference>
<dbReference type="PROSITE" id="PS50835">
    <property type="entry name" value="IG_LIKE"/>
    <property type="match status" value="4"/>
</dbReference>
<dbReference type="AlphaFoldDB" id="A0A803J673"/>
<keyword evidence="3" id="KW-1133">Transmembrane helix</keyword>
<dbReference type="InterPro" id="IPR007110">
    <property type="entry name" value="Ig-like_dom"/>
</dbReference>
<evidence type="ECO:0000256" key="1">
    <source>
        <dbReference type="ARBA" id="ARBA00022729"/>
    </source>
</evidence>
<dbReference type="InterPro" id="IPR050488">
    <property type="entry name" value="Ig_Fc_receptor"/>
</dbReference>
<dbReference type="InterPro" id="IPR013783">
    <property type="entry name" value="Ig-like_fold"/>
</dbReference>
<feature type="chain" id="PRO_5030571028" description="Ig-like domain-containing protein" evidence="4">
    <location>
        <begin position="16"/>
        <end position="1011"/>
    </location>
</feature>
<accession>A0A803J673</accession>
<dbReference type="Gene3D" id="2.60.40.10">
    <property type="entry name" value="Immunoglobulins"/>
    <property type="match status" value="9"/>
</dbReference>
<protein>
    <recommendedName>
        <fullName evidence="5">Ig-like domain-containing protein</fullName>
    </recommendedName>
</protein>
<name>A0A803J673_XENTR</name>
<feature type="signal peptide" evidence="4">
    <location>
        <begin position="1"/>
        <end position="15"/>
    </location>
</feature>
<dbReference type="PANTHER" id="PTHR11481:SF60">
    <property type="entry name" value="IG-LIKE DOMAIN-CONTAINING PROTEIN"/>
    <property type="match status" value="1"/>
</dbReference>